<keyword evidence="5" id="KW-1185">Reference proteome</keyword>
<name>A0ABV8P0I3_9BURK</name>
<dbReference type="InterPro" id="IPR039424">
    <property type="entry name" value="SBP_5"/>
</dbReference>
<dbReference type="PROSITE" id="PS01040">
    <property type="entry name" value="SBP_BACTERIAL_5"/>
    <property type="match status" value="1"/>
</dbReference>
<evidence type="ECO:0000313" key="4">
    <source>
        <dbReference type="EMBL" id="MFC4201646.1"/>
    </source>
</evidence>
<dbReference type="RefSeq" id="WP_217965558.1">
    <property type="nucleotide sequence ID" value="NZ_JAHTBN010000007.1"/>
</dbReference>
<evidence type="ECO:0000256" key="2">
    <source>
        <dbReference type="ARBA" id="ARBA00022729"/>
    </source>
</evidence>
<dbReference type="InterPro" id="IPR023765">
    <property type="entry name" value="SBP_5_CS"/>
</dbReference>
<comment type="similarity">
    <text evidence="1">Belongs to the bacterial solute-binding protein 5 family.</text>
</comment>
<organism evidence="4 5">
    <name type="scientific">Candidimonas humi</name>
    <dbReference type="NCBI Taxonomy" id="683355"/>
    <lineage>
        <taxon>Bacteria</taxon>
        <taxon>Pseudomonadati</taxon>
        <taxon>Pseudomonadota</taxon>
        <taxon>Betaproteobacteria</taxon>
        <taxon>Burkholderiales</taxon>
        <taxon>Alcaligenaceae</taxon>
        <taxon>Candidimonas</taxon>
    </lineage>
</organism>
<proteinExistence type="inferred from homology"/>
<feature type="domain" description="Solute-binding protein family 5" evidence="3">
    <location>
        <begin position="85"/>
        <end position="437"/>
    </location>
</feature>
<dbReference type="Proteomes" id="UP001595848">
    <property type="component" value="Unassembled WGS sequence"/>
</dbReference>
<dbReference type="EMBL" id="JBHSBV010000004">
    <property type="protein sequence ID" value="MFC4201646.1"/>
    <property type="molecule type" value="Genomic_DNA"/>
</dbReference>
<evidence type="ECO:0000313" key="5">
    <source>
        <dbReference type="Proteomes" id="UP001595848"/>
    </source>
</evidence>
<evidence type="ECO:0000256" key="1">
    <source>
        <dbReference type="ARBA" id="ARBA00005695"/>
    </source>
</evidence>
<sequence length="523" mass="58121">MFADSRLERFGGAVVLGAALLGGLAGASAATAQSDAPKRGGTLVYASLSGPGTLDPQVAASMVDLEVIHHLYEGLVTIDGKYDTKPLLAKEIKTSDDGKTYTFILRHGVKFHNGKTMTSADVKATFERYARVSPNRSALGDVQGYDTPDPYTFVIKLKKLNAAFLDMLKTPVYPFVILPAEEKDKPARGIDIIGTGPFKLGQWVKDSHLVLQRFDGYAADDREPGPDGFAGRRTVYVDAVRFNFVPEANARLAAMQTGEADFTSSIPQELVARIKGQKQLHEVTVYPYCQQYFIVNTQQSPTDKVQVRQAIRSAVHVEDLMKVIGASRKNHSMVYPDGAYYGGKLTDGRYDENNPAKSKELLKQAGYAGQPIVLQTNNNYDYMRDAILVLSEQLKAAGMKVKIDMTDWTTNASNLQTGKGNWNVSTTSFCSNPILGPQQWQTMIYNFPHVKGDQVLDGAYEKFYSSPDFKDRKDAWLTIEQRVLDQAYMIKVADRGNVQIINTKKVGGFQPYYMNHFWNVWLK</sequence>
<gene>
    <name evidence="4" type="ORF">ACFOY1_11840</name>
</gene>
<accession>A0ABV8P0I3</accession>
<reference evidence="5" key="1">
    <citation type="journal article" date="2019" name="Int. J. Syst. Evol. Microbiol.">
        <title>The Global Catalogue of Microorganisms (GCM) 10K type strain sequencing project: providing services to taxonomists for standard genome sequencing and annotation.</title>
        <authorList>
            <consortium name="The Broad Institute Genomics Platform"/>
            <consortium name="The Broad Institute Genome Sequencing Center for Infectious Disease"/>
            <person name="Wu L."/>
            <person name="Ma J."/>
        </authorList>
    </citation>
    <scope>NUCLEOTIDE SEQUENCE [LARGE SCALE GENOMIC DNA]</scope>
    <source>
        <strain evidence="5">LMG 24813</strain>
    </source>
</reference>
<dbReference type="PANTHER" id="PTHR30290">
    <property type="entry name" value="PERIPLASMIC BINDING COMPONENT OF ABC TRANSPORTER"/>
    <property type="match status" value="1"/>
</dbReference>
<protein>
    <submittedName>
        <fullName evidence="4">ABC transporter substrate-binding protein</fullName>
    </submittedName>
</protein>
<evidence type="ECO:0000259" key="3">
    <source>
        <dbReference type="Pfam" id="PF00496"/>
    </source>
</evidence>
<dbReference type="PANTHER" id="PTHR30290:SF38">
    <property type="entry name" value="D,D-DIPEPTIDE-BINDING PERIPLASMIC PROTEIN DDPA-RELATED"/>
    <property type="match status" value="1"/>
</dbReference>
<keyword evidence="2" id="KW-0732">Signal</keyword>
<comment type="caution">
    <text evidence="4">The sequence shown here is derived from an EMBL/GenBank/DDBJ whole genome shotgun (WGS) entry which is preliminary data.</text>
</comment>
<dbReference type="PIRSF" id="PIRSF002741">
    <property type="entry name" value="MppA"/>
    <property type="match status" value="1"/>
</dbReference>
<dbReference type="InterPro" id="IPR030678">
    <property type="entry name" value="Peptide/Ni-bd"/>
</dbReference>
<dbReference type="InterPro" id="IPR000914">
    <property type="entry name" value="SBP_5_dom"/>
</dbReference>
<dbReference type="Pfam" id="PF00496">
    <property type="entry name" value="SBP_bac_5"/>
    <property type="match status" value="1"/>
</dbReference>